<dbReference type="SMR" id="A0AAV3FDE0"/>
<sequence length="123" mass="13908">MLKDKIKQSRKEMNLTQQEFAKLLGISRGNLGDLENGKNKGGNLSLIRKLSEVTGKEISYFLDSDSEFAVKQYEVLDNAINMLITKGAISKSGKVSPKYKKILFEILEQEIALKLERRENGED</sequence>
<dbReference type="Pfam" id="PF01381">
    <property type="entry name" value="HTH_3"/>
    <property type="match status" value="1"/>
</dbReference>
<dbReference type="InterPro" id="IPR010982">
    <property type="entry name" value="Lambda_DNA-bd_dom_sf"/>
</dbReference>
<dbReference type="PANTHER" id="PTHR46558">
    <property type="entry name" value="TRACRIPTIONAL REGULATORY PROTEIN-RELATED-RELATED"/>
    <property type="match status" value="1"/>
</dbReference>
<comment type="caution">
    <text evidence="3">The sequence shown here is derived from an EMBL/GenBank/DDBJ whole genome shotgun (WGS) entry which is preliminary data.</text>
</comment>
<accession>A0AAV3FDE0</accession>
<protein>
    <submittedName>
        <fullName evidence="3">Helix-turn-helix domain-containing protein</fullName>
    </submittedName>
</protein>
<evidence type="ECO:0000259" key="2">
    <source>
        <dbReference type="PROSITE" id="PS50943"/>
    </source>
</evidence>
<proteinExistence type="predicted"/>
<organism evidence="3 4">
    <name type="scientific">Clostridium perfringens F262</name>
    <dbReference type="NCBI Taxonomy" id="883064"/>
    <lineage>
        <taxon>Bacteria</taxon>
        <taxon>Bacillati</taxon>
        <taxon>Bacillota</taxon>
        <taxon>Clostridia</taxon>
        <taxon>Eubacteriales</taxon>
        <taxon>Clostridiaceae</taxon>
        <taxon>Clostridium</taxon>
    </lineage>
</organism>
<dbReference type="AlphaFoldDB" id="A0AAV3FDE0"/>
<name>A0AAV3FDE0_CLOPF</name>
<dbReference type="GO" id="GO:0003677">
    <property type="term" value="F:DNA binding"/>
    <property type="evidence" value="ECO:0007669"/>
    <property type="project" value="UniProtKB-KW"/>
</dbReference>
<dbReference type="PANTHER" id="PTHR46558:SF11">
    <property type="entry name" value="HTH-TYPE TRANSCRIPTIONAL REGULATOR XRE"/>
    <property type="match status" value="1"/>
</dbReference>
<gene>
    <name evidence="3" type="ORF">HA1_06202</name>
</gene>
<evidence type="ECO:0000313" key="4">
    <source>
        <dbReference type="Proteomes" id="UP000005358"/>
    </source>
</evidence>
<dbReference type="PROSITE" id="PS50943">
    <property type="entry name" value="HTH_CROC1"/>
    <property type="match status" value="1"/>
</dbReference>
<dbReference type="EMBL" id="AFES01000016">
    <property type="protein sequence ID" value="EIA17549.1"/>
    <property type="molecule type" value="Genomic_DNA"/>
</dbReference>
<dbReference type="Proteomes" id="UP000005358">
    <property type="component" value="Chromosome"/>
</dbReference>
<dbReference type="SMART" id="SM00530">
    <property type="entry name" value="HTH_XRE"/>
    <property type="match status" value="1"/>
</dbReference>
<dbReference type="RefSeq" id="WP_003474760.1">
    <property type="nucleotide sequence ID" value="NZ_CM001477.1"/>
</dbReference>
<dbReference type="InterPro" id="IPR001387">
    <property type="entry name" value="Cro/C1-type_HTH"/>
</dbReference>
<keyword evidence="1" id="KW-0238">DNA-binding</keyword>
<dbReference type="CDD" id="cd00093">
    <property type="entry name" value="HTH_XRE"/>
    <property type="match status" value="1"/>
</dbReference>
<dbReference type="Gene3D" id="1.10.260.40">
    <property type="entry name" value="lambda repressor-like DNA-binding domains"/>
    <property type="match status" value="1"/>
</dbReference>
<evidence type="ECO:0000313" key="3">
    <source>
        <dbReference type="EMBL" id="EIA17549.1"/>
    </source>
</evidence>
<dbReference type="SUPFAM" id="SSF47413">
    <property type="entry name" value="lambda repressor-like DNA-binding domains"/>
    <property type="match status" value="1"/>
</dbReference>
<reference evidence="3 4" key="1">
    <citation type="journal article" date="2012" name="PLoS ONE">
        <title>Genome Sequencing and Analysis of a Type A Clostridium perfringens Isolate from a Case of Bovine Clostridial Abomasitis.</title>
        <authorList>
            <person name="Nowell V.J."/>
            <person name="Kropinski A.M."/>
            <person name="Songer J.G."/>
            <person name="Macinnes J.I."/>
            <person name="Parreira V.R."/>
            <person name="Prescott J.F."/>
        </authorList>
    </citation>
    <scope>NUCLEOTIDE SEQUENCE [LARGE SCALE GENOMIC DNA]</scope>
    <source>
        <strain evidence="3 4">F262</strain>
    </source>
</reference>
<evidence type="ECO:0000256" key="1">
    <source>
        <dbReference type="ARBA" id="ARBA00023125"/>
    </source>
</evidence>
<feature type="domain" description="HTH cro/C1-type" evidence="2">
    <location>
        <begin position="6"/>
        <end position="61"/>
    </location>
</feature>